<dbReference type="Proteomes" id="UP000002630">
    <property type="component" value="Linkage Group LG12"/>
</dbReference>
<evidence type="ECO:0000313" key="4">
    <source>
        <dbReference type="EMBL" id="CBJ29283.1"/>
    </source>
</evidence>
<keyword evidence="5" id="KW-1185">Reference proteome</keyword>
<evidence type="ECO:0000256" key="2">
    <source>
        <dbReference type="PROSITE-ProRule" id="PRU00708"/>
    </source>
</evidence>
<dbReference type="Gene3D" id="1.25.40.10">
    <property type="entry name" value="Tetratricopeptide repeat domain"/>
    <property type="match status" value="2"/>
</dbReference>
<dbReference type="EMBL" id="FN648013">
    <property type="protein sequence ID" value="CBJ29283.1"/>
    <property type="molecule type" value="Genomic_DNA"/>
</dbReference>
<dbReference type="Pfam" id="PF01535">
    <property type="entry name" value="PPR"/>
    <property type="match status" value="1"/>
</dbReference>
<dbReference type="PROSITE" id="PS51375">
    <property type="entry name" value="PPR"/>
    <property type="match status" value="1"/>
</dbReference>
<dbReference type="STRING" id="2880.D7FK78"/>
<dbReference type="Pfam" id="PF13812">
    <property type="entry name" value="PPR_3"/>
    <property type="match status" value="1"/>
</dbReference>
<dbReference type="InterPro" id="IPR002885">
    <property type="entry name" value="PPR_rpt"/>
</dbReference>
<dbReference type="OrthoDB" id="185373at2759"/>
<feature type="region of interest" description="Disordered" evidence="3">
    <location>
        <begin position="542"/>
        <end position="564"/>
    </location>
</feature>
<dbReference type="NCBIfam" id="TIGR00756">
    <property type="entry name" value="PPR"/>
    <property type="match status" value="1"/>
</dbReference>
<reference evidence="4 5" key="1">
    <citation type="journal article" date="2010" name="Nature">
        <title>The Ectocarpus genome and the independent evolution of multicellularity in brown algae.</title>
        <authorList>
            <person name="Cock J.M."/>
            <person name="Sterck L."/>
            <person name="Rouze P."/>
            <person name="Scornet D."/>
            <person name="Allen A.E."/>
            <person name="Amoutzias G."/>
            <person name="Anthouard V."/>
            <person name="Artiguenave F."/>
            <person name="Aury J.M."/>
            <person name="Badger J.H."/>
            <person name="Beszteri B."/>
            <person name="Billiau K."/>
            <person name="Bonnet E."/>
            <person name="Bothwell J.H."/>
            <person name="Bowler C."/>
            <person name="Boyen C."/>
            <person name="Brownlee C."/>
            <person name="Carrano C.J."/>
            <person name="Charrier B."/>
            <person name="Cho G.Y."/>
            <person name="Coelho S.M."/>
            <person name="Collen J."/>
            <person name="Corre E."/>
            <person name="Da Silva C."/>
            <person name="Delage L."/>
            <person name="Delaroque N."/>
            <person name="Dittami S.M."/>
            <person name="Doulbeau S."/>
            <person name="Elias M."/>
            <person name="Farnham G."/>
            <person name="Gachon C.M."/>
            <person name="Gschloessl B."/>
            <person name="Heesch S."/>
            <person name="Jabbari K."/>
            <person name="Jubin C."/>
            <person name="Kawai H."/>
            <person name="Kimura K."/>
            <person name="Kloareg B."/>
            <person name="Kupper F.C."/>
            <person name="Lang D."/>
            <person name="Le Bail A."/>
            <person name="Leblanc C."/>
            <person name="Lerouge P."/>
            <person name="Lohr M."/>
            <person name="Lopez P.J."/>
            <person name="Martens C."/>
            <person name="Maumus F."/>
            <person name="Michel G."/>
            <person name="Miranda-Saavedra D."/>
            <person name="Morales J."/>
            <person name="Moreau H."/>
            <person name="Motomura T."/>
            <person name="Nagasato C."/>
            <person name="Napoli C.A."/>
            <person name="Nelson D.R."/>
            <person name="Nyvall-Collen P."/>
            <person name="Peters A.F."/>
            <person name="Pommier C."/>
            <person name="Potin P."/>
            <person name="Poulain J."/>
            <person name="Quesneville H."/>
            <person name="Read B."/>
            <person name="Rensing S.A."/>
            <person name="Ritter A."/>
            <person name="Rousvoal S."/>
            <person name="Samanta M."/>
            <person name="Samson G."/>
            <person name="Schroeder D.C."/>
            <person name="Segurens B."/>
            <person name="Strittmatter M."/>
            <person name="Tonon T."/>
            <person name="Tregear J.W."/>
            <person name="Valentin K."/>
            <person name="von Dassow P."/>
            <person name="Yamagishi T."/>
            <person name="Van de Peer Y."/>
            <person name="Wincker P."/>
        </authorList>
    </citation>
    <scope>NUCLEOTIDE SEQUENCE [LARGE SCALE GENOMIC DNA]</scope>
    <source>
        <strain evidence="5">Ec32 / CCAP1310/4</strain>
    </source>
</reference>
<dbReference type="InParanoid" id="D7FK78"/>
<name>D7FK78_ECTSI</name>
<accession>D7FK78</accession>
<dbReference type="InterPro" id="IPR011990">
    <property type="entry name" value="TPR-like_helical_dom_sf"/>
</dbReference>
<dbReference type="PANTHER" id="PTHR47447:SF17">
    <property type="entry name" value="OS12G0638900 PROTEIN"/>
    <property type="match status" value="1"/>
</dbReference>
<organism evidence="4 5">
    <name type="scientific">Ectocarpus siliculosus</name>
    <name type="common">Brown alga</name>
    <name type="synonym">Conferva siliculosa</name>
    <dbReference type="NCBI Taxonomy" id="2880"/>
    <lineage>
        <taxon>Eukaryota</taxon>
        <taxon>Sar</taxon>
        <taxon>Stramenopiles</taxon>
        <taxon>Ochrophyta</taxon>
        <taxon>PX clade</taxon>
        <taxon>Phaeophyceae</taxon>
        <taxon>Ectocarpales</taxon>
        <taxon>Ectocarpaceae</taxon>
        <taxon>Ectocarpus</taxon>
    </lineage>
</organism>
<dbReference type="PANTHER" id="PTHR47447">
    <property type="entry name" value="OS03G0856100 PROTEIN"/>
    <property type="match status" value="1"/>
</dbReference>
<dbReference type="eggNOG" id="KOG4197">
    <property type="taxonomic scope" value="Eukaryota"/>
</dbReference>
<sequence>MPAEATGNEDVLAARPDLERHGTPAAMLTTRLRRMFASNGNGPWWLAVHLLEKGRQNGIKDVKVYNTVLKMIATDERMTEDKMKEMERLFEQMTEDDELEPEALTYSHLIYGYSQGRKEGEAVRLLEEMTVKGLQPERKTLSSMIVAHSWGSVEDMRRVSSEMREKGWTPTQRANSAMIGALRRAEDWEGILDTTRAMLENGQTMTEAGLVVAIKAAANAGNAGFARELLLTHGKNKHRPQEQLYVCVMVALRNACQHEECLACWRELVLLDGLGDVKLNGKTYNLALTSAVKMERWDEMEAILDMMQAKAVESTVATWRSMVDVWSAEETGDEGRLDRIFGEIHRRQWRPDRAVGLHAAMAYARCRAWVKAMAWFDPALAEDNKLGPNETELLVMSLAGVERYGEVKEVWTRNTGSKDASVFRPAVLLTMAEAARELDDADWALELHSVASSRRGAGVAAPRLWQDVVGVLTKAGRLEEAADVLQQTRPGDCAPLETPVTRETILSAFSDLAHPAVVSAFVEELRAAGYEPDAAHLASLGLEKAPPAGPEEGAPPFAAEGGGS</sequence>
<evidence type="ECO:0000256" key="3">
    <source>
        <dbReference type="SAM" id="MobiDB-lite"/>
    </source>
</evidence>
<evidence type="ECO:0000256" key="1">
    <source>
        <dbReference type="ARBA" id="ARBA00022737"/>
    </source>
</evidence>
<protein>
    <recommendedName>
        <fullName evidence="6">Pentacotripeptide-repeat region of PRORP domain-containing protein</fullName>
    </recommendedName>
</protein>
<evidence type="ECO:0008006" key="6">
    <source>
        <dbReference type="Google" id="ProtNLM"/>
    </source>
</evidence>
<gene>
    <name evidence="4" type="ORF">Esi_0142_0020</name>
</gene>
<proteinExistence type="predicted"/>
<evidence type="ECO:0000313" key="5">
    <source>
        <dbReference type="Proteomes" id="UP000002630"/>
    </source>
</evidence>
<keyword evidence="1" id="KW-0677">Repeat</keyword>
<dbReference type="AlphaFoldDB" id="D7FK78"/>
<feature type="repeat" description="PPR" evidence="2">
    <location>
        <begin position="102"/>
        <end position="136"/>
    </location>
</feature>
<feature type="compositionally biased region" description="Low complexity" evidence="3">
    <location>
        <begin position="550"/>
        <end position="564"/>
    </location>
</feature>
<dbReference type="EMBL" id="FN649737">
    <property type="protein sequence ID" value="CBJ29283.1"/>
    <property type="molecule type" value="Genomic_DNA"/>
</dbReference>